<dbReference type="Proteomes" id="UP000005222">
    <property type="component" value="Chromosome E"/>
</dbReference>
<evidence type="ECO:0000313" key="2">
    <source>
        <dbReference type="Proteomes" id="UP000005222"/>
    </source>
</evidence>
<organism evidence="1 2">
    <name type="scientific">Pichia sorbitophila (strain ATCC MYA-4447 / BCRC 22081 / CBS 7064 / NBRC 10061 / NRRL Y-12695)</name>
    <name type="common">Hybrid yeast</name>
    <dbReference type="NCBI Taxonomy" id="559304"/>
    <lineage>
        <taxon>Eukaryota</taxon>
        <taxon>Fungi</taxon>
        <taxon>Dikarya</taxon>
        <taxon>Ascomycota</taxon>
        <taxon>Saccharomycotina</taxon>
        <taxon>Pichiomycetes</taxon>
        <taxon>Debaryomycetaceae</taxon>
        <taxon>Millerozyma</taxon>
    </lineage>
</organism>
<sequence length="459" mass="53046">MIRKSLKASCSKSCRRGYSSDVLSFIPNEKKFFFDSERLTKEENRAAIPKRPDYNHLSKYHHEIVCPDKIADILTSSDPRNVLVMGLAKDSPFFGRKNHKLVRKNAKKDAEHVKFYFATTGIKWLELFSEEIFALANLEDVDPPLSYSDRFINGIISKKHEELSILAEFDNFLNPQDFELFFSSIEQDALKPGIQEQVVNHFPRYLLGLEAVQQDTGLLLVVLGFLTESLKSLPLQSVIPVVSQVADIIYNSRVYDIKPRVKAFENFLMKAELVNPRVTEQLHPHVLDKLAYLYTFTSESNKALNAIYILVNRHRVSPSDETFSSFLETYNDGLKSRGLVTVEAKKTYVLRELNELKPVFFHKNLDWKILSFLMNSVVTNELEFESIVNLICKRGKWASIAFSEVLEILNKMFEIQGTQSLSPSQKRLQFFQLLRRLKEDKLIDVHQTKQLIEKYNSSF</sequence>
<evidence type="ECO:0000313" key="1">
    <source>
        <dbReference type="EMBL" id="CCE79654.1"/>
    </source>
</evidence>
<dbReference type="AlphaFoldDB" id="G8YNY6"/>
<protein>
    <submittedName>
        <fullName evidence="1">Piso0_001736 protein</fullName>
    </submittedName>
</protein>
<name>G8YNY6_PICSO</name>
<keyword evidence="2" id="KW-1185">Reference proteome</keyword>
<reference evidence="1 2" key="1">
    <citation type="journal article" date="2012" name="G3 (Bethesda)">
        <title>Pichia sorbitophila, an interspecies yeast hybrid reveals early steps of genome resolution following polyploidization.</title>
        <authorList>
            <person name="Leh Louis V."/>
            <person name="Despons L."/>
            <person name="Friedrich A."/>
            <person name="Martin T."/>
            <person name="Durrens P."/>
            <person name="Casaregola S."/>
            <person name="Neuveglise C."/>
            <person name="Fairhead C."/>
            <person name="Marck C."/>
            <person name="Cruz J.A."/>
            <person name="Straub M.L."/>
            <person name="Kugler V."/>
            <person name="Sacerdot C."/>
            <person name="Uzunov Z."/>
            <person name="Thierry A."/>
            <person name="Weiss S."/>
            <person name="Bleykasten C."/>
            <person name="De Montigny J."/>
            <person name="Jacques N."/>
            <person name="Jung P."/>
            <person name="Lemaire M."/>
            <person name="Mallet S."/>
            <person name="Morel G."/>
            <person name="Richard G.F."/>
            <person name="Sarkar A."/>
            <person name="Savel G."/>
            <person name="Schacherer J."/>
            <person name="Seret M.L."/>
            <person name="Talla E."/>
            <person name="Samson G."/>
            <person name="Jubin C."/>
            <person name="Poulain J."/>
            <person name="Vacherie B."/>
            <person name="Barbe V."/>
            <person name="Pelletier E."/>
            <person name="Sherman D.J."/>
            <person name="Westhof E."/>
            <person name="Weissenbach J."/>
            <person name="Baret P.V."/>
            <person name="Wincker P."/>
            <person name="Gaillardin C."/>
            <person name="Dujon B."/>
            <person name="Souciet J.L."/>
        </authorList>
    </citation>
    <scope>NUCLEOTIDE SEQUENCE [LARGE SCALE GENOMIC DNA]</scope>
    <source>
        <strain evidence="2">ATCC MYA-4447 / BCRC 22081 / CBS 7064 / NBRC 10061 / NRRL Y-12695</strain>
    </source>
</reference>
<dbReference type="InParanoid" id="G8YNY6"/>
<gene>
    <name evidence="1" type="primary">Piso0_001736</name>
    <name evidence="1" type="ORF">GNLVRS01_PISO0E11554g</name>
</gene>
<accession>G8YNY6</accession>
<dbReference type="STRING" id="559304.G8YNY6"/>
<dbReference type="eggNOG" id="ENOG502RPZT">
    <property type="taxonomic scope" value="Eukaryota"/>
</dbReference>
<dbReference type="EMBL" id="FO082055">
    <property type="protein sequence ID" value="CCE79654.1"/>
    <property type="molecule type" value="Genomic_DNA"/>
</dbReference>
<dbReference type="HOGENOM" id="CLU_557788_0_0_1"/>
<dbReference type="OrthoDB" id="4094059at2759"/>
<proteinExistence type="predicted"/>